<accession>A0ACB8A6Z6</accession>
<sequence>MNRPSATVLAQLAASPNDVAAGIAQCVQALIHSTTSSTTRTFPIMVEYAGPNGLTTKAFGRQHLSRIPFRTVFALIKSSLNLPDTARVTAATFYKEDGVIDPTHIQIDQDSWSELVPFIHSLHVEEDRPALSPGAAGRLNLNANAFVPGGSGVALKNANGTRVDLQSLRKQSLSPTSTVAVIPSPIS</sequence>
<comment type="caution">
    <text evidence="1">The sequence shown here is derived from an EMBL/GenBank/DDBJ whole genome shotgun (WGS) entry which is preliminary data.</text>
</comment>
<keyword evidence="2" id="KW-1185">Reference proteome</keyword>
<dbReference type="EMBL" id="MU267786">
    <property type="protein sequence ID" value="KAH7908981.1"/>
    <property type="molecule type" value="Genomic_DNA"/>
</dbReference>
<evidence type="ECO:0000313" key="2">
    <source>
        <dbReference type="Proteomes" id="UP000790377"/>
    </source>
</evidence>
<name>A0ACB8A6Z6_9AGAM</name>
<dbReference type="Proteomes" id="UP000790377">
    <property type="component" value="Unassembled WGS sequence"/>
</dbReference>
<organism evidence="1 2">
    <name type="scientific">Hygrophoropsis aurantiaca</name>
    <dbReference type="NCBI Taxonomy" id="72124"/>
    <lineage>
        <taxon>Eukaryota</taxon>
        <taxon>Fungi</taxon>
        <taxon>Dikarya</taxon>
        <taxon>Basidiomycota</taxon>
        <taxon>Agaricomycotina</taxon>
        <taxon>Agaricomycetes</taxon>
        <taxon>Agaricomycetidae</taxon>
        <taxon>Boletales</taxon>
        <taxon>Coniophorineae</taxon>
        <taxon>Hygrophoropsidaceae</taxon>
        <taxon>Hygrophoropsis</taxon>
    </lineage>
</organism>
<reference evidence="1" key="1">
    <citation type="journal article" date="2021" name="New Phytol.">
        <title>Evolutionary innovations through gain and loss of genes in the ectomycorrhizal Boletales.</title>
        <authorList>
            <person name="Wu G."/>
            <person name="Miyauchi S."/>
            <person name="Morin E."/>
            <person name="Kuo A."/>
            <person name="Drula E."/>
            <person name="Varga T."/>
            <person name="Kohler A."/>
            <person name="Feng B."/>
            <person name="Cao Y."/>
            <person name="Lipzen A."/>
            <person name="Daum C."/>
            <person name="Hundley H."/>
            <person name="Pangilinan J."/>
            <person name="Johnson J."/>
            <person name="Barry K."/>
            <person name="LaButti K."/>
            <person name="Ng V."/>
            <person name="Ahrendt S."/>
            <person name="Min B."/>
            <person name="Choi I.G."/>
            <person name="Park H."/>
            <person name="Plett J.M."/>
            <person name="Magnuson J."/>
            <person name="Spatafora J.W."/>
            <person name="Nagy L.G."/>
            <person name="Henrissat B."/>
            <person name="Grigoriev I.V."/>
            <person name="Yang Z.L."/>
            <person name="Xu J."/>
            <person name="Martin F.M."/>
        </authorList>
    </citation>
    <scope>NUCLEOTIDE SEQUENCE</scope>
    <source>
        <strain evidence="1">ATCC 28755</strain>
    </source>
</reference>
<protein>
    <submittedName>
        <fullName evidence="1">Uncharacterized protein</fullName>
    </submittedName>
</protein>
<gene>
    <name evidence="1" type="ORF">BJ138DRAFT_1156357</name>
</gene>
<evidence type="ECO:0000313" key="1">
    <source>
        <dbReference type="EMBL" id="KAH7908981.1"/>
    </source>
</evidence>
<proteinExistence type="predicted"/>